<feature type="region of interest" description="Disordered" evidence="1">
    <location>
        <begin position="64"/>
        <end position="101"/>
    </location>
</feature>
<accession>A0ABV0WFU5</accession>
<gene>
    <name evidence="2" type="ORF">XENORESO_015332</name>
</gene>
<evidence type="ECO:0000313" key="3">
    <source>
        <dbReference type="Proteomes" id="UP001444071"/>
    </source>
</evidence>
<protein>
    <submittedName>
        <fullName evidence="2">Uncharacterized protein</fullName>
    </submittedName>
</protein>
<keyword evidence="3" id="KW-1185">Reference proteome</keyword>
<evidence type="ECO:0000313" key="2">
    <source>
        <dbReference type="EMBL" id="MEQ2268100.1"/>
    </source>
</evidence>
<feature type="compositionally biased region" description="Basic and acidic residues" evidence="1">
    <location>
        <begin position="92"/>
        <end position="101"/>
    </location>
</feature>
<name>A0ABV0WFU5_9TELE</name>
<proteinExistence type="predicted"/>
<dbReference type="Proteomes" id="UP001444071">
    <property type="component" value="Unassembled WGS sequence"/>
</dbReference>
<comment type="caution">
    <text evidence="2">The sequence shown here is derived from an EMBL/GenBank/DDBJ whole genome shotgun (WGS) entry which is preliminary data.</text>
</comment>
<reference evidence="2 3" key="1">
    <citation type="submission" date="2021-06" db="EMBL/GenBank/DDBJ databases">
        <authorList>
            <person name="Palmer J.M."/>
        </authorList>
    </citation>
    <scope>NUCLEOTIDE SEQUENCE [LARGE SCALE GENOMIC DNA]</scope>
    <source>
        <strain evidence="2 3">XR_2019</strain>
        <tissue evidence="2">Muscle</tissue>
    </source>
</reference>
<sequence>MTRSLSATVYQAFSPGGAVCHQQDAVRPQQLQPGNWTSQGVDLEGPKANRGCSKVLLETRTVATHPRCVSNPPDSTPDGHQPKPTGCCSNLHRMERKEITP</sequence>
<organism evidence="2 3">
    <name type="scientific">Xenotaenia resolanae</name>
    <dbReference type="NCBI Taxonomy" id="208358"/>
    <lineage>
        <taxon>Eukaryota</taxon>
        <taxon>Metazoa</taxon>
        <taxon>Chordata</taxon>
        <taxon>Craniata</taxon>
        <taxon>Vertebrata</taxon>
        <taxon>Euteleostomi</taxon>
        <taxon>Actinopterygii</taxon>
        <taxon>Neopterygii</taxon>
        <taxon>Teleostei</taxon>
        <taxon>Neoteleostei</taxon>
        <taxon>Acanthomorphata</taxon>
        <taxon>Ovalentaria</taxon>
        <taxon>Atherinomorphae</taxon>
        <taxon>Cyprinodontiformes</taxon>
        <taxon>Goodeidae</taxon>
        <taxon>Xenotaenia</taxon>
    </lineage>
</organism>
<dbReference type="EMBL" id="JAHRIM010044975">
    <property type="protein sequence ID" value="MEQ2268100.1"/>
    <property type="molecule type" value="Genomic_DNA"/>
</dbReference>
<evidence type="ECO:0000256" key="1">
    <source>
        <dbReference type="SAM" id="MobiDB-lite"/>
    </source>
</evidence>